<evidence type="ECO:0000256" key="1">
    <source>
        <dbReference type="ARBA" id="ARBA00004141"/>
    </source>
</evidence>
<dbReference type="EMBL" id="NEVH01009418">
    <property type="protein sequence ID" value="PNF33060.1"/>
    <property type="molecule type" value="Genomic_DNA"/>
</dbReference>
<dbReference type="GO" id="GO:0015179">
    <property type="term" value="F:L-amino acid transmembrane transporter activity"/>
    <property type="evidence" value="ECO:0007669"/>
    <property type="project" value="TreeGrafter"/>
</dbReference>
<reference evidence="7 8" key="1">
    <citation type="submission" date="2017-12" db="EMBL/GenBank/DDBJ databases">
        <title>Hemimetabolous genomes reveal molecular basis of termite eusociality.</title>
        <authorList>
            <person name="Harrison M.C."/>
            <person name="Jongepier E."/>
            <person name="Robertson H.M."/>
            <person name="Arning N."/>
            <person name="Bitard-Feildel T."/>
            <person name="Chao H."/>
            <person name="Childers C.P."/>
            <person name="Dinh H."/>
            <person name="Doddapaneni H."/>
            <person name="Dugan S."/>
            <person name="Gowin J."/>
            <person name="Greiner C."/>
            <person name="Han Y."/>
            <person name="Hu H."/>
            <person name="Hughes D.S.T."/>
            <person name="Huylmans A.-K."/>
            <person name="Kemena C."/>
            <person name="Kremer L.P.M."/>
            <person name="Lee S.L."/>
            <person name="Lopez-Ezquerra A."/>
            <person name="Mallet L."/>
            <person name="Monroy-Kuhn J.M."/>
            <person name="Moser A."/>
            <person name="Murali S.C."/>
            <person name="Muzny D.M."/>
            <person name="Otani S."/>
            <person name="Piulachs M.-D."/>
            <person name="Poelchau M."/>
            <person name="Qu J."/>
            <person name="Schaub F."/>
            <person name="Wada-Katsumata A."/>
            <person name="Worley K.C."/>
            <person name="Xie Q."/>
            <person name="Ylla G."/>
            <person name="Poulsen M."/>
            <person name="Gibbs R.A."/>
            <person name="Schal C."/>
            <person name="Richards S."/>
            <person name="Belles X."/>
            <person name="Korb J."/>
            <person name="Bornberg-Bauer E."/>
        </authorList>
    </citation>
    <scope>NUCLEOTIDE SEQUENCE [LARGE SCALE GENOMIC DNA]</scope>
    <source>
        <tissue evidence="7">Whole body</tissue>
    </source>
</reference>
<dbReference type="InterPro" id="IPR002293">
    <property type="entry name" value="AA/rel_permease1"/>
</dbReference>
<evidence type="ECO:0000256" key="3">
    <source>
        <dbReference type="ARBA" id="ARBA00022989"/>
    </source>
</evidence>
<protein>
    <recommendedName>
        <fullName evidence="9">B(0,+)-type amino acid transporter 1</fullName>
    </recommendedName>
</protein>
<keyword evidence="2 6" id="KW-0812">Transmembrane</keyword>
<evidence type="ECO:0008006" key="9">
    <source>
        <dbReference type="Google" id="ProtNLM"/>
    </source>
</evidence>
<dbReference type="InParanoid" id="A0A2J7QWW2"/>
<organism evidence="7 8">
    <name type="scientific">Cryptotermes secundus</name>
    <dbReference type="NCBI Taxonomy" id="105785"/>
    <lineage>
        <taxon>Eukaryota</taxon>
        <taxon>Metazoa</taxon>
        <taxon>Ecdysozoa</taxon>
        <taxon>Arthropoda</taxon>
        <taxon>Hexapoda</taxon>
        <taxon>Insecta</taxon>
        <taxon>Pterygota</taxon>
        <taxon>Neoptera</taxon>
        <taxon>Polyneoptera</taxon>
        <taxon>Dictyoptera</taxon>
        <taxon>Blattodea</taxon>
        <taxon>Blattoidea</taxon>
        <taxon>Termitoidae</taxon>
        <taxon>Kalotermitidae</taxon>
        <taxon>Cryptotermitinae</taxon>
        <taxon>Cryptotermes</taxon>
    </lineage>
</organism>
<evidence type="ECO:0000256" key="4">
    <source>
        <dbReference type="ARBA" id="ARBA00023136"/>
    </source>
</evidence>
<evidence type="ECO:0000256" key="2">
    <source>
        <dbReference type="ARBA" id="ARBA00022692"/>
    </source>
</evidence>
<comment type="caution">
    <text evidence="7">The sequence shown here is derived from an EMBL/GenBank/DDBJ whole genome shotgun (WGS) entry which is preliminary data.</text>
</comment>
<keyword evidence="8" id="KW-1185">Reference proteome</keyword>
<evidence type="ECO:0000313" key="7">
    <source>
        <dbReference type="EMBL" id="PNF33060.1"/>
    </source>
</evidence>
<evidence type="ECO:0000256" key="6">
    <source>
        <dbReference type="SAM" id="Phobius"/>
    </source>
</evidence>
<comment type="subcellular location">
    <subcellularLocation>
        <location evidence="1">Membrane</location>
        <topology evidence="1">Multi-pass membrane protein</topology>
    </subcellularLocation>
</comment>
<dbReference type="GO" id="GO:0016020">
    <property type="term" value="C:membrane"/>
    <property type="evidence" value="ECO:0007669"/>
    <property type="project" value="UniProtKB-SubCell"/>
</dbReference>
<dbReference type="Pfam" id="PF13520">
    <property type="entry name" value="AA_permease_2"/>
    <property type="match status" value="1"/>
</dbReference>
<feature type="region of interest" description="Disordered" evidence="5">
    <location>
        <begin position="1"/>
        <end position="31"/>
    </location>
</feature>
<dbReference type="InterPro" id="IPR050598">
    <property type="entry name" value="AminoAcid_Transporter"/>
</dbReference>
<accession>A0A2J7QWW2</accession>
<feature type="transmembrane region" description="Helical" evidence="6">
    <location>
        <begin position="42"/>
        <end position="62"/>
    </location>
</feature>
<gene>
    <name evidence="7" type="ORF">B7P43_G16119</name>
</gene>
<dbReference type="Proteomes" id="UP000235965">
    <property type="component" value="Unassembled WGS sequence"/>
</dbReference>
<evidence type="ECO:0000313" key="8">
    <source>
        <dbReference type="Proteomes" id="UP000235965"/>
    </source>
</evidence>
<dbReference type="PANTHER" id="PTHR11785">
    <property type="entry name" value="AMINO ACID TRANSPORTER"/>
    <property type="match status" value="1"/>
</dbReference>
<dbReference type="OrthoDB" id="5982228at2759"/>
<keyword evidence="4 6" id="KW-0472">Membrane</keyword>
<name>A0A2J7QWW2_9NEOP</name>
<proteinExistence type="predicted"/>
<dbReference type="AlphaFoldDB" id="A0A2J7QWW2"/>
<sequence>MAAQATPQRGLHNRNPVAENNRNRPVAQGDSLQEKVHLKRELGLFSAVSLIVGVMIGSGIFVSPSMALQEAGSVGFCLIIWATCGAISLLGALCFAELGLLVPRSGAEYVYLQEAFGGLHKFWGPLPSFLCSWVYVAVLRPAEVAVIIMAFAEYVCQPLEMYIGHIEEGSKGVAKKYIALLALGE</sequence>
<dbReference type="STRING" id="105785.A0A2J7QWW2"/>
<evidence type="ECO:0000256" key="5">
    <source>
        <dbReference type="SAM" id="MobiDB-lite"/>
    </source>
</evidence>
<dbReference type="PANTHER" id="PTHR11785:SF514">
    <property type="entry name" value="B(0,+)-TYPE AMINO ACID TRANSPORTER 1-LIKE PROTEIN"/>
    <property type="match status" value="1"/>
</dbReference>
<feature type="transmembrane region" description="Helical" evidence="6">
    <location>
        <begin position="74"/>
        <end position="102"/>
    </location>
</feature>
<keyword evidence="3 6" id="KW-1133">Transmembrane helix</keyword>
<dbReference type="Gene3D" id="1.20.1740.10">
    <property type="entry name" value="Amino acid/polyamine transporter I"/>
    <property type="match status" value="1"/>
</dbReference>